<dbReference type="CDD" id="cd06530">
    <property type="entry name" value="S26_SPase_I"/>
    <property type="match status" value="1"/>
</dbReference>
<keyword evidence="7" id="KW-1133">Transmembrane helix</keyword>
<dbReference type="InterPro" id="IPR019757">
    <property type="entry name" value="Pept_S26A_signal_pept_1_Lys-AS"/>
</dbReference>
<dbReference type="RefSeq" id="WP_102241917.1">
    <property type="nucleotide sequence ID" value="NZ_CP025704.1"/>
</dbReference>
<comment type="catalytic activity">
    <reaction evidence="1 7">
        <text>Cleavage of hydrophobic, N-terminal signal or leader sequences from secreted and periplasmic proteins.</text>
        <dbReference type="EC" id="3.4.21.89"/>
    </reaction>
</comment>
<dbReference type="Gene3D" id="2.10.109.10">
    <property type="entry name" value="Umud Fragment, subunit A"/>
    <property type="match status" value="1"/>
</dbReference>
<dbReference type="Proteomes" id="UP000235584">
    <property type="component" value="Chromosome"/>
</dbReference>
<sequence>MNENQTPQSNDQLDPHADLMKSVEADLSKKQKLIKEIKSIAIIIVAVLTFRSMFFEPFRIPSGSMIPTLMIGDFILVNKFAYGLKVPFTDMVFGETSFNPIYIAGKSEPKRGDVIVFKYPKDLSVNYIKRVVGLPGDTLEIRNKVVYINDKPIEPKEFDGKDIMSDMDDKFKGYNLKFYHVKTGDVEHVIQQDNDNYYKVDYDKVTIPKDSYFVMGDNRDFSYDARYWGFVTHEQIKGKAMFVWFSLIFPFGENPAKFRPWRIGTPIN</sequence>
<dbReference type="NCBIfam" id="TIGR02227">
    <property type="entry name" value="sigpep_I_bact"/>
    <property type="match status" value="1"/>
</dbReference>
<dbReference type="PROSITE" id="PS00501">
    <property type="entry name" value="SPASE_I_1"/>
    <property type="match status" value="1"/>
</dbReference>
<feature type="transmembrane region" description="Helical" evidence="7">
    <location>
        <begin position="37"/>
        <end position="55"/>
    </location>
</feature>
<dbReference type="SUPFAM" id="SSF51306">
    <property type="entry name" value="LexA/Signal peptidase"/>
    <property type="match status" value="1"/>
</dbReference>
<keyword evidence="6 7" id="KW-0378">Hydrolase</keyword>
<dbReference type="InterPro" id="IPR036286">
    <property type="entry name" value="LexA/Signal_pep-like_sf"/>
</dbReference>
<evidence type="ECO:0000256" key="6">
    <source>
        <dbReference type="ARBA" id="ARBA00022801"/>
    </source>
</evidence>
<dbReference type="Pfam" id="PF10502">
    <property type="entry name" value="Peptidase_S26"/>
    <property type="match status" value="1"/>
</dbReference>
<dbReference type="GO" id="GO:0009003">
    <property type="term" value="F:signal peptidase activity"/>
    <property type="evidence" value="ECO:0007669"/>
    <property type="project" value="UniProtKB-EC"/>
</dbReference>
<comment type="subcellular location">
    <subcellularLocation>
        <location evidence="8">Membrane</location>
        <topology evidence="8">Single-pass type II membrane protein</topology>
    </subcellularLocation>
</comment>
<dbReference type="KEGG" id="bsto:C0V70_00570"/>
<evidence type="ECO:0000256" key="7">
    <source>
        <dbReference type="RuleBase" id="RU003993"/>
    </source>
</evidence>
<keyword evidence="5 7" id="KW-0645">Protease</keyword>
<dbReference type="InterPro" id="IPR000223">
    <property type="entry name" value="Pept_S26A_signal_pept_1"/>
</dbReference>
<dbReference type="OrthoDB" id="150137at2"/>
<dbReference type="InterPro" id="IPR019756">
    <property type="entry name" value="Pept_S26A_signal_pept_1_Ser-AS"/>
</dbReference>
<evidence type="ECO:0000256" key="1">
    <source>
        <dbReference type="ARBA" id="ARBA00000677"/>
    </source>
</evidence>
<keyword evidence="7" id="KW-0472">Membrane</keyword>
<dbReference type="GO" id="GO:0004252">
    <property type="term" value="F:serine-type endopeptidase activity"/>
    <property type="evidence" value="ECO:0007669"/>
    <property type="project" value="InterPro"/>
</dbReference>
<dbReference type="PANTHER" id="PTHR43390:SF1">
    <property type="entry name" value="CHLOROPLAST PROCESSING PEPTIDASE"/>
    <property type="match status" value="1"/>
</dbReference>
<dbReference type="EC" id="3.4.21.89" evidence="3 7"/>
<comment type="similarity">
    <text evidence="2 8">Belongs to the peptidase S26 family.</text>
</comment>
<dbReference type="InterPro" id="IPR019533">
    <property type="entry name" value="Peptidase_S26"/>
</dbReference>
<name>A0A2K9NMA5_BACTC</name>
<keyword evidence="10" id="KW-1185">Reference proteome</keyword>
<accession>A0A2K9NMA5</accession>
<protein>
    <recommendedName>
        <fullName evidence="4 7">Signal peptidase I</fullName>
        <ecNumber evidence="3 7">3.4.21.89</ecNumber>
    </recommendedName>
</protein>
<reference evidence="9 10" key="1">
    <citation type="submission" date="2018-01" db="EMBL/GenBank/DDBJ databases">
        <title>Complete genome sequence of Bacteriovorax stolpii DSM12778.</title>
        <authorList>
            <person name="Tang B."/>
            <person name="Chang J."/>
        </authorList>
    </citation>
    <scope>NUCLEOTIDE SEQUENCE [LARGE SCALE GENOMIC DNA]</scope>
    <source>
        <strain evidence="9 10">DSM 12778</strain>
    </source>
</reference>
<evidence type="ECO:0000256" key="2">
    <source>
        <dbReference type="ARBA" id="ARBA00009370"/>
    </source>
</evidence>
<dbReference type="GO" id="GO:0016020">
    <property type="term" value="C:membrane"/>
    <property type="evidence" value="ECO:0007669"/>
    <property type="project" value="UniProtKB-SubCell"/>
</dbReference>
<evidence type="ECO:0000256" key="3">
    <source>
        <dbReference type="ARBA" id="ARBA00013208"/>
    </source>
</evidence>
<proteinExistence type="inferred from homology"/>
<evidence type="ECO:0000256" key="5">
    <source>
        <dbReference type="ARBA" id="ARBA00022670"/>
    </source>
</evidence>
<dbReference type="EMBL" id="CP025704">
    <property type="protein sequence ID" value="AUN96622.1"/>
    <property type="molecule type" value="Genomic_DNA"/>
</dbReference>
<evidence type="ECO:0000256" key="4">
    <source>
        <dbReference type="ARBA" id="ARBA00019232"/>
    </source>
</evidence>
<dbReference type="PROSITE" id="PS00760">
    <property type="entry name" value="SPASE_I_2"/>
    <property type="match status" value="1"/>
</dbReference>
<gene>
    <name evidence="9" type="primary">lepB</name>
    <name evidence="9" type="ORF">C0V70_00570</name>
</gene>
<keyword evidence="7" id="KW-0812">Transmembrane</keyword>
<organism evidence="9 10">
    <name type="scientific">Bacteriovorax stolpii</name>
    <name type="common">Bdellovibrio stolpii</name>
    <dbReference type="NCBI Taxonomy" id="960"/>
    <lineage>
        <taxon>Bacteria</taxon>
        <taxon>Pseudomonadati</taxon>
        <taxon>Bdellovibrionota</taxon>
        <taxon>Bacteriovoracia</taxon>
        <taxon>Bacteriovoracales</taxon>
        <taxon>Bacteriovoracaceae</taxon>
        <taxon>Bacteriovorax</taxon>
    </lineage>
</organism>
<evidence type="ECO:0000256" key="8">
    <source>
        <dbReference type="RuleBase" id="RU362042"/>
    </source>
</evidence>
<dbReference type="PRINTS" id="PR00727">
    <property type="entry name" value="LEADERPTASE"/>
</dbReference>
<evidence type="ECO:0000313" key="10">
    <source>
        <dbReference type="Proteomes" id="UP000235584"/>
    </source>
</evidence>
<evidence type="ECO:0000313" key="9">
    <source>
        <dbReference type="EMBL" id="AUN96622.1"/>
    </source>
</evidence>
<dbReference type="GO" id="GO:0006465">
    <property type="term" value="P:signal peptide processing"/>
    <property type="evidence" value="ECO:0007669"/>
    <property type="project" value="InterPro"/>
</dbReference>
<dbReference type="AlphaFoldDB" id="A0A2K9NMA5"/>
<dbReference type="PANTHER" id="PTHR43390">
    <property type="entry name" value="SIGNAL PEPTIDASE I"/>
    <property type="match status" value="1"/>
</dbReference>